<feature type="chain" id="PRO_5025362306" description="RxLR effector protein" evidence="1">
    <location>
        <begin position="28"/>
        <end position="57"/>
    </location>
</feature>
<name>A0A6A3GBK2_9STRA</name>
<gene>
    <name evidence="2" type="ORF">PR002_g32992</name>
</gene>
<sequence length="57" mass="6309">MTKANRNSSRHWLSPRLSLCCLGTCLARSPNNRLPSLTPYYRASSAVRPCQRSSTAA</sequence>
<protein>
    <recommendedName>
        <fullName evidence="4">RxLR effector protein</fullName>
    </recommendedName>
</protein>
<organism evidence="2 3">
    <name type="scientific">Phytophthora rubi</name>
    <dbReference type="NCBI Taxonomy" id="129364"/>
    <lineage>
        <taxon>Eukaryota</taxon>
        <taxon>Sar</taxon>
        <taxon>Stramenopiles</taxon>
        <taxon>Oomycota</taxon>
        <taxon>Peronosporomycetes</taxon>
        <taxon>Peronosporales</taxon>
        <taxon>Peronosporaceae</taxon>
        <taxon>Phytophthora</taxon>
    </lineage>
</organism>
<evidence type="ECO:0000256" key="1">
    <source>
        <dbReference type="SAM" id="SignalP"/>
    </source>
</evidence>
<feature type="signal peptide" evidence="1">
    <location>
        <begin position="1"/>
        <end position="27"/>
    </location>
</feature>
<comment type="caution">
    <text evidence="2">The sequence shown here is derived from an EMBL/GenBank/DDBJ whole genome shotgun (WGS) entry which is preliminary data.</text>
</comment>
<reference evidence="2 3" key="1">
    <citation type="submission" date="2018-09" db="EMBL/GenBank/DDBJ databases">
        <title>Genomic investigation of the strawberry pathogen Phytophthora fragariae indicates pathogenicity is determined by transcriptional variation in three key races.</title>
        <authorList>
            <person name="Adams T.M."/>
            <person name="Armitage A.D."/>
            <person name="Sobczyk M.K."/>
            <person name="Bates H.J."/>
            <person name="Dunwell J.M."/>
            <person name="Nellist C.F."/>
            <person name="Harrison R.J."/>
        </authorList>
    </citation>
    <scope>NUCLEOTIDE SEQUENCE [LARGE SCALE GENOMIC DNA]</scope>
    <source>
        <strain evidence="2 3">SCRP324</strain>
    </source>
</reference>
<accession>A0A6A3GBK2</accession>
<evidence type="ECO:0000313" key="3">
    <source>
        <dbReference type="Proteomes" id="UP000435112"/>
    </source>
</evidence>
<evidence type="ECO:0008006" key="4">
    <source>
        <dbReference type="Google" id="ProtNLM"/>
    </source>
</evidence>
<dbReference type="AlphaFoldDB" id="A0A6A3GBK2"/>
<keyword evidence="1" id="KW-0732">Signal</keyword>
<proteinExistence type="predicted"/>
<evidence type="ECO:0000313" key="2">
    <source>
        <dbReference type="EMBL" id="KAE8951368.1"/>
    </source>
</evidence>
<dbReference type="EMBL" id="QXFU01012718">
    <property type="protein sequence ID" value="KAE8951368.1"/>
    <property type="molecule type" value="Genomic_DNA"/>
</dbReference>
<dbReference type="Proteomes" id="UP000435112">
    <property type="component" value="Unassembled WGS sequence"/>
</dbReference>